<keyword evidence="3" id="KW-1185">Reference proteome</keyword>
<feature type="domain" description="UspA" evidence="1">
    <location>
        <begin position="23"/>
        <end position="168"/>
    </location>
</feature>
<dbReference type="InterPro" id="IPR006016">
    <property type="entry name" value="UspA"/>
</dbReference>
<accession>A0A4R5L062</accession>
<dbReference type="Pfam" id="PF00582">
    <property type="entry name" value="Usp"/>
    <property type="match status" value="1"/>
</dbReference>
<dbReference type="EMBL" id="SMRU01000001">
    <property type="protein sequence ID" value="TDG01591.1"/>
    <property type="molecule type" value="Genomic_DNA"/>
</dbReference>
<evidence type="ECO:0000313" key="3">
    <source>
        <dbReference type="Proteomes" id="UP000295511"/>
    </source>
</evidence>
<proteinExistence type="predicted"/>
<dbReference type="AlphaFoldDB" id="A0A4R5L062"/>
<name>A0A4R5L062_9MICC</name>
<dbReference type="SUPFAM" id="SSF52402">
    <property type="entry name" value="Adenine nucleotide alpha hydrolases-like"/>
    <property type="match status" value="1"/>
</dbReference>
<dbReference type="Gene3D" id="3.40.50.620">
    <property type="entry name" value="HUPs"/>
    <property type="match status" value="1"/>
</dbReference>
<dbReference type="RefSeq" id="WP_133202265.1">
    <property type="nucleotide sequence ID" value="NZ_SMRU01000001.1"/>
</dbReference>
<sequence>MSNSLGGDTPGGHGPIPPLSGPVLAGVLPNQGAAVVRKAAEVALGAGLELVLAFADVTSFPAAGDRDGHVAAQSIDPDGIDDDATAIAESLQSRIANQLEDTDLPWSFVVLAGEPARSLGRYAASIAASMIVVGTKEHGLGSRFEGLVTGSVALHLAHTQNRPVLVVPLGQHHAGRDE</sequence>
<reference evidence="2 3" key="1">
    <citation type="submission" date="2019-03" db="EMBL/GenBank/DDBJ databases">
        <title>Whole genome sequence of Arthrobacter sp JH1-1.</title>
        <authorList>
            <person name="Trinh H.N."/>
        </authorList>
    </citation>
    <scope>NUCLEOTIDE SEQUENCE [LARGE SCALE GENOMIC DNA]</scope>
    <source>
        <strain evidence="2 3">JH1-1</strain>
    </source>
</reference>
<evidence type="ECO:0000313" key="2">
    <source>
        <dbReference type="EMBL" id="TDG01591.1"/>
    </source>
</evidence>
<comment type="caution">
    <text evidence="2">The sequence shown here is derived from an EMBL/GenBank/DDBJ whole genome shotgun (WGS) entry which is preliminary data.</text>
</comment>
<organism evidence="2 3">
    <name type="scientific">Arthrobacter terricola</name>
    <dbReference type="NCBI Taxonomy" id="2547396"/>
    <lineage>
        <taxon>Bacteria</taxon>
        <taxon>Bacillati</taxon>
        <taxon>Actinomycetota</taxon>
        <taxon>Actinomycetes</taxon>
        <taxon>Micrococcales</taxon>
        <taxon>Micrococcaceae</taxon>
        <taxon>Arthrobacter</taxon>
    </lineage>
</organism>
<gene>
    <name evidence="2" type="ORF">E1809_00385</name>
</gene>
<dbReference type="Proteomes" id="UP000295511">
    <property type="component" value="Unassembled WGS sequence"/>
</dbReference>
<dbReference type="OrthoDB" id="3213322at2"/>
<protein>
    <submittedName>
        <fullName evidence="2">Universal stress protein</fullName>
    </submittedName>
</protein>
<evidence type="ECO:0000259" key="1">
    <source>
        <dbReference type="Pfam" id="PF00582"/>
    </source>
</evidence>
<dbReference type="InterPro" id="IPR014729">
    <property type="entry name" value="Rossmann-like_a/b/a_fold"/>
</dbReference>